<dbReference type="OrthoDB" id="2585512at2759"/>
<dbReference type="InterPro" id="IPR032675">
    <property type="entry name" value="LRR_dom_sf"/>
</dbReference>
<dbReference type="OMA" id="CTNLRSC"/>
<feature type="domain" description="F-box" evidence="1">
    <location>
        <begin position="1"/>
        <end position="47"/>
    </location>
</feature>
<dbReference type="Proteomes" id="UP000001861">
    <property type="component" value="Unassembled WGS sequence"/>
</dbReference>
<evidence type="ECO:0000313" key="3">
    <source>
        <dbReference type="Proteomes" id="UP000001861"/>
    </source>
</evidence>
<dbReference type="STRING" id="240176.A8NSC2"/>
<dbReference type="VEuPathDB" id="FungiDB:CC1G_04969"/>
<accession>A8NSC2</accession>
<dbReference type="AlphaFoldDB" id="A8NSC2"/>
<dbReference type="Gene3D" id="3.80.10.10">
    <property type="entry name" value="Ribonuclease Inhibitor"/>
    <property type="match status" value="1"/>
</dbReference>
<dbReference type="RefSeq" id="XP_001835976.2">
    <property type="nucleotide sequence ID" value="XM_001835924.2"/>
</dbReference>
<dbReference type="InterPro" id="IPR036047">
    <property type="entry name" value="F-box-like_dom_sf"/>
</dbReference>
<dbReference type="PROSITE" id="PS50181">
    <property type="entry name" value="FBOX"/>
    <property type="match status" value="1"/>
</dbReference>
<dbReference type="GeneID" id="6012516"/>
<comment type="caution">
    <text evidence="2">The sequence shown here is derived from an EMBL/GenBank/DDBJ whole genome shotgun (WGS) entry which is preliminary data.</text>
</comment>
<dbReference type="SUPFAM" id="SSF81383">
    <property type="entry name" value="F-box domain"/>
    <property type="match status" value="1"/>
</dbReference>
<protein>
    <recommendedName>
        <fullName evidence="1">F-box domain-containing protein</fullName>
    </recommendedName>
</protein>
<dbReference type="Pfam" id="PF12937">
    <property type="entry name" value="F-box-like"/>
    <property type="match status" value="1"/>
</dbReference>
<keyword evidence="3" id="KW-1185">Reference proteome</keyword>
<name>A8NSC2_COPC7</name>
<dbReference type="InParanoid" id="A8NSC2"/>
<evidence type="ECO:0000313" key="2">
    <source>
        <dbReference type="EMBL" id="EAU85752.2"/>
    </source>
</evidence>
<gene>
    <name evidence="2" type="ORF">CC1G_04969</name>
</gene>
<dbReference type="HOGENOM" id="CLU_017901_0_0_1"/>
<evidence type="ECO:0000259" key="1">
    <source>
        <dbReference type="PROSITE" id="PS50181"/>
    </source>
</evidence>
<reference evidence="2 3" key="1">
    <citation type="journal article" date="2010" name="Proc. Natl. Acad. Sci. U.S.A.">
        <title>Insights into evolution of multicellular fungi from the assembled chromosomes of the mushroom Coprinopsis cinerea (Coprinus cinereus).</title>
        <authorList>
            <person name="Stajich J.E."/>
            <person name="Wilke S.K."/>
            <person name="Ahren D."/>
            <person name="Au C.H."/>
            <person name="Birren B.W."/>
            <person name="Borodovsky M."/>
            <person name="Burns C."/>
            <person name="Canback B."/>
            <person name="Casselton L.A."/>
            <person name="Cheng C.K."/>
            <person name="Deng J."/>
            <person name="Dietrich F.S."/>
            <person name="Fargo D.C."/>
            <person name="Farman M.L."/>
            <person name="Gathman A.C."/>
            <person name="Goldberg J."/>
            <person name="Guigo R."/>
            <person name="Hoegger P.J."/>
            <person name="Hooker J.B."/>
            <person name="Huggins A."/>
            <person name="James T.Y."/>
            <person name="Kamada T."/>
            <person name="Kilaru S."/>
            <person name="Kodira C."/>
            <person name="Kues U."/>
            <person name="Kupfer D."/>
            <person name="Kwan H.S."/>
            <person name="Lomsadze A."/>
            <person name="Li W."/>
            <person name="Lilly W.W."/>
            <person name="Ma L.J."/>
            <person name="Mackey A.J."/>
            <person name="Manning G."/>
            <person name="Martin F."/>
            <person name="Muraguchi H."/>
            <person name="Natvig D.O."/>
            <person name="Palmerini H."/>
            <person name="Ramesh M.A."/>
            <person name="Rehmeyer C.J."/>
            <person name="Roe B.A."/>
            <person name="Shenoy N."/>
            <person name="Stanke M."/>
            <person name="Ter-Hovhannisyan V."/>
            <person name="Tunlid A."/>
            <person name="Velagapudi R."/>
            <person name="Vision T.J."/>
            <person name="Zeng Q."/>
            <person name="Zolan M.E."/>
            <person name="Pukkila P.J."/>
        </authorList>
    </citation>
    <scope>NUCLEOTIDE SEQUENCE [LARGE SCALE GENOMIC DNA]</scope>
    <source>
        <strain evidence="3">Okayama-7 / 130 / ATCC MYA-4618 / FGSC 9003</strain>
    </source>
</reference>
<sequence length="497" mass="55086">MVDFLDLPVEILPLILAYLPKPQHLANASLVNSTFKSFAIPRLYSRVSIYSWHKGGKVKVLNLFTTLATYPHLAKHVRRLEIRDFPKAIISSEEDILNLVVKGLQNCSNLHACTWTRDGTLSSDILGALCCSSSLQEIELNGHSQGQYDPQILSRFRNLTKISLIMPSGAVISQLTSMLRCSGEKLKHLTVICKTSPVVNDSVLETLAPLLVNLEQLYLTGCPKVTERGIISILNANKAGLTALGLEGVSPKFNMTAFAEHCIHSRALTNLQSITLTVSHFIDPQQWTQAVLTLLSASSDLTKFQIYATSSTAPRYPTAETLSSHMDSTTSLVGAIPRFLSNLVGVHGEKLERFSIHRIPLGIPSIRELCIRAPNLRELFVVVEPRFLNALPEALEHAKKLRTVHVNYPLEIGAQENDEDEEDGIQGEDPRPLLTPTQTLDLVRRCGPSLVQFGCNTRVWQVGRTIETRADGEKVAEMCLLPYEGQDIPEQFLVVRT</sequence>
<dbReference type="SUPFAM" id="SSF52047">
    <property type="entry name" value="RNI-like"/>
    <property type="match status" value="1"/>
</dbReference>
<dbReference type="eggNOG" id="ENOG502S51F">
    <property type="taxonomic scope" value="Eukaryota"/>
</dbReference>
<dbReference type="EMBL" id="AACS02000008">
    <property type="protein sequence ID" value="EAU85752.2"/>
    <property type="molecule type" value="Genomic_DNA"/>
</dbReference>
<proteinExistence type="predicted"/>
<dbReference type="InterPro" id="IPR001810">
    <property type="entry name" value="F-box_dom"/>
</dbReference>
<dbReference type="KEGG" id="cci:CC1G_04969"/>
<organism evidence="2 3">
    <name type="scientific">Coprinopsis cinerea (strain Okayama-7 / 130 / ATCC MYA-4618 / FGSC 9003)</name>
    <name type="common">Inky cap fungus</name>
    <name type="synonym">Hormographiella aspergillata</name>
    <dbReference type="NCBI Taxonomy" id="240176"/>
    <lineage>
        <taxon>Eukaryota</taxon>
        <taxon>Fungi</taxon>
        <taxon>Dikarya</taxon>
        <taxon>Basidiomycota</taxon>
        <taxon>Agaricomycotina</taxon>
        <taxon>Agaricomycetes</taxon>
        <taxon>Agaricomycetidae</taxon>
        <taxon>Agaricales</taxon>
        <taxon>Agaricineae</taxon>
        <taxon>Psathyrellaceae</taxon>
        <taxon>Coprinopsis</taxon>
    </lineage>
</organism>